<keyword evidence="12 17" id="KW-0472">Membrane</keyword>
<evidence type="ECO:0000256" key="7">
    <source>
        <dbReference type="ARBA" id="ARBA00022516"/>
    </source>
</evidence>
<dbReference type="InterPro" id="IPR043130">
    <property type="entry name" value="CDP-OH_PTrfase_TM_dom"/>
</dbReference>
<dbReference type="Gene3D" id="1.20.120.1760">
    <property type="match status" value="1"/>
</dbReference>
<evidence type="ECO:0000256" key="8">
    <source>
        <dbReference type="ARBA" id="ARBA00022679"/>
    </source>
</evidence>
<comment type="subcellular location">
    <subcellularLocation>
        <location evidence="1">Membrane</location>
        <topology evidence="1">Multi-pass membrane protein</topology>
    </subcellularLocation>
</comment>
<dbReference type="AlphaFoldDB" id="A0A3G8M2X8"/>
<evidence type="ECO:0000256" key="15">
    <source>
        <dbReference type="ARBA" id="ARBA00048586"/>
    </source>
</evidence>
<name>A0A3G8M2X8_9HYPH</name>
<dbReference type="Pfam" id="PF01066">
    <property type="entry name" value="CDP-OH_P_transf"/>
    <property type="match status" value="1"/>
</dbReference>
<gene>
    <name evidence="18" type="ORF">EHO51_04345</name>
</gene>
<comment type="catalytic activity">
    <reaction evidence="15">
        <text>a CDP-1,2-diacyl-sn-glycerol + sn-glycerol 3-phosphate = a 1,2-diacyl-sn-glycero-3-phospho-(1'-sn-glycero-3'-phosphate) + CMP + H(+)</text>
        <dbReference type="Rhea" id="RHEA:12593"/>
        <dbReference type="ChEBI" id="CHEBI:15378"/>
        <dbReference type="ChEBI" id="CHEBI:57597"/>
        <dbReference type="ChEBI" id="CHEBI:58332"/>
        <dbReference type="ChEBI" id="CHEBI:60110"/>
        <dbReference type="ChEBI" id="CHEBI:60377"/>
        <dbReference type="EC" id="2.7.8.5"/>
    </reaction>
</comment>
<keyword evidence="8 16" id="KW-0808">Transferase</keyword>
<dbReference type="FunFam" id="1.20.120.1760:FF:000033">
    <property type="entry name" value="CDP-alcohol phosphatidyltransferase"/>
    <property type="match status" value="1"/>
</dbReference>
<evidence type="ECO:0000256" key="4">
    <source>
        <dbReference type="ARBA" id="ARBA00010441"/>
    </source>
</evidence>
<dbReference type="PANTHER" id="PTHR14269">
    <property type="entry name" value="CDP-DIACYLGLYCEROL--GLYCEROL-3-PHOSPHATE 3-PHOSPHATIDYLTRANSFERASE-RELATED"/>
    <property type="match status" value="1"/>
</dbReference>
<protein>
    <recommendedName>
        <fullName evidence="6">CDP-diacylglycerol--glycerol-3-phosphate 3-phosphatidyltransferase</fullName>
        <ecNumber evidence="5">2.7.8.5</ecNumber>
    </recommendedName>
</protein>
<evidence type="ECO:0000256" key="6">
    <source>
        <dbReference type="ARBA" id="ARBA00014944"/>
    </source>
</evidence>
<evidence type="ECO:0000256" key="2">
    <source>
        <dbReference type="ARBA" id="ARBA00005042"/>
    </source>
</evidence>
<evidence type="ECO:0000313" key="18">
    <source>
        <dbReference type="EMBL" id="AZG76024.1"/>
    </source>
</evidence>
<evidence type="ECO:0000256" key="10">
    <source>
        <dbReference type="ARBA" id="ARBA00022989"/>
    </source>
</evidence>
<evidence type="ECO:0000256" key="9">
    <source>
        <dbReference type="ARBA" id="ARBA00022692"/>
    </source>
</evidence>
<keyword evidence="10 17" id="KW-1133">Transmembrane helix</keyword>
<sequence>MTKNWFASLPNFITIGRLVLTPAAIILIVERQWTAAFLLFAVAGLSDALDGWLARTYHLQSELGAILDPIADKALIVSMYVTLAIVDALPAWLTIMVVFRDVMITGAVSLSWLMGRPMKVHPHFSSKATTAAQLLFAGVVLAVQAYGLHIPLLNVTLIALVAGLTVASACVYLWLWVQHMRL</sequence>
<evidence type="ECO:0000313" key="19">
    <source>
        <dbReference type="Proteomes" id="UP000273982"/>
    </source>
</evidence>
<evidence type="ECO:0000256" key="12">
    <source>
        <dbReference type="ARBA" id="ARBA00023136"/>
    </source>
</evidence>
<evidence type="ECO:0000256" key="1">
    <source>
        <dbReference type="ARBA" id="ARBA00004141"/>
    </source>
</evidence>
<keyword evidence="7" id="KW-0444">Lipid biosynthesis</keyword>
<dbReference type="PROSITE" id="PS00379">
    <property type="entry name" value="CDP_ALCOHOL_P_TRANSF"/>
    <property type="match status" value="1"/>
</dbReference>
<organism evidence="18 19">
    <name type="scientific">Methylocystis rosea</name>
    <dbReference type="NCBI Taxonomy" id="173366"/>
    <lineage>
        <taxon>Bacteria</taxon>
        <taxon>Pseudomonadati</taxon>
        <taxon>Pseudomonadota</taxon>
        <taxon>Alphaproteobacteria</taxon>
        <taxon>Hyphomicrobiales</taxon>
        <taxon>Methylocystaceae</taxon>
        <taxon>Methylocystis</taxon>
    </lineage>
</organism>
<keyword evidence="9 17" id="KW-0812">Transmembrane</keyword>
<dbReference type="EC" id="2.7.8.5" evidence="5"/>
<dbReference type="GO" id="GO:0008444">
    <property type="term" value="F:CDP-diacylglycerol-glycerol-3-phosphate 3-phosphatidyltransferase activity"/>
    <property type="evidence" value="ECO:0007669"/>
    <property type="project" value="UniProtKB-EC"/>
</dbReference>
<dbReference type="PANTHER" id="PTHR14269:SF62">
    <property type="entry name" value="CDP-DIACYLGLYCEROL--GLYCEROL-3-PHOSPHATE 3-PHOSPHATIDYLTRANSFERASE 1, CHLOROPLASTIC"/>
    <property type="match status" value="1"/>
</dbReference>
<evidence type="ECO:0000256" key="11">
    <source>
        <dbReference type="ARBA" id="ARBA00023098"/>
    </source>
</evidence>
<feature type="transmembrane region" description="Helical" evidence="17">
    <location>
        <begin position="134"/>
        <end position="152"/>
    </location>
</feature>
<feature type="transmembrane region" description="Helical" evidence="17">
    <location>
        <begin position="12"/>
        <end position="29"/>
    </location>
</feature>
<dbReference type="PIRSF" id="PIRSF000847">
    <property type="entry name" value="Phos_ph_gly_syn"/>
    <property type="match status" value="1"/>
</dbReference>
<evidence type="ECO:0000256" key="5">
    <source>
        <dbReference type="ARBA" id="ARBA00013170"/>
    </source>
</evidence>
<accession>A0A3G8M2X8</accession>
<dbReference type="EMBL" id="CP034086">
    <property type="protein sequence ID" value="AZG76024.1"/>
    <property type="molecule type" value="Genomic_DNA"/>
</dbReference>
<dbReference type="InterPro" id="IPR004570">
    <property type="entry name" value="Phosphatidylglycerol_P_synth"/>
</dbReference>
<dbReference type="GO" id="GO:0016020">
    <property type="term" value="C:membrane"/>
    <property type="evidence" value="ECO:0007669"/>
    <property type="project" value="UniProtKB-SubCell"/>
</dbReference>
<evidence type="ECO:0000256" key="13">
    <source>
        <dbReference type="ARBA" id="ARBA00023209"/>
    </source>
</evidence>
<dbReference type="InterPro" id="IPR048254">
    <property type="entry name" value="CDP_ALCOHOL_P_TRANSF_CS"/>
</dbReference>
<feature type="transmembrane region" description="Helical" evidence="17">
    <location>
        <begin position="158"/>
        <end position="177"/>
    </location>
</feature>
<proteinExistence type="inferred from homology"/>
<reference evidence="18 19" key="1">
    <citation type="submission" date="2018-11" db="EMBL/GenBank/DDBJ databases">
        <title>Genome squencing of methanotrophic bacteria isolated from alkaline groundwater in Korea.</title>
        <authorList>
            <person name="Nguyen L.N."/>
        </authorList>
    </citation>
    <scope>NUCLEOTIDE SEQUENCE [LARGE SCALE GENOMIC DNA]</scope>
    <source>
        <strain evidence="18 19">GW6</strain>
    </source>
</reference>
<dbReference type="RefSeq" id="WP_124737863.1">
    <property type="nucleotide sequence ID" value="NZ_CP034086.1"/>
</dbReference>
<dbReference type="GO" id="GO:0046474">
    <property type="term" value="P:glycerophospholipid biosynthetic process"/>
    <property type="evidence" value="ECO:0007669"/>
    <property type="project" value="TreeGrafter"/>
</dbReference>
<comment type="pathway">
    <text evidence="3">Lipid metabolism.</text>
</comment>
<evidence type="ECO:0000256" key="17">
    <source>
        <dbReference type="SAM" id="Phobius"/>
    </source>
</evidence>
<dbReference type="Proteomes" id="UP000273982">
    <property type="component" value="Chromosome"/>
</dbReference>
<keyword evidence="13" id="KW-0594">Phospholipid biosynthesis</keyword>
<evidence type="ECO:0000256" key="3">
    <source>
        <dbReference type="ARBA" id="ARBA00005189"/>
    </source>
</evidence>
<evidence type="ECO:0000256" key="14">
    <source>
        <dbReference type="ARBA" id="ARBA00023264"/>
    </source>
</evidence>
<evidence type="ECO:0000256" key="16">
    <source>
        <dbReference type="RuleBase" id="RU003750"/>
    </source>
</evidence>
<comment type="pathway">
    <text evidence="2">Phospholipid metabolism; phosphatidylglycerol biosynthesis; phosphatidylglycerol from CDP-diacylglycerol: step 1/2.</text>
</comment>
<keyword evidence="11" id="KW-0443">Lipid metabolism</keyword>
<dbReference type="InterPro" id="IPR000462">
    <property type="entry name" value="CDP-OH_P_trans"/>
</dbReference>
<keyword evidence="14" id="KW-1208">Phospholipid metabolism</keyword>
<dbReference type="InterPro" id="IPR050324">
    <property type="entry name" value="CDP-alcohol_PTase-I"/>
</dbReference>
<dbReference type="KEGG" id="mros:EHO51_04345"/>
<comment type="similarity">
    <text evidence="4 16">Belongs to the CDP-alcohol phosphatidyltransferase class-I family.</text>
</comment>